<dbReference type="Proteomes" id="UP000265643">
    <property type="component" value="Unassembled WGS sequence"/>
</dbReference>
<dbReference type="AlphaFoldDB" id="A0A391PE20"/>
<proteinExistence type="predicted"/>
<evidence type="ECO:0000256" key="1">
    <source>
        <dbReference type="SAM" id="MobiDB-lite"/>
    </source>
</evidence>
<evidence type="ECO:0000313" key="3">
    <source>
        <dbReference type="Proteomes" id="UP000265643"/>
    </source>
</evidence>
<dbReference type="EMBL" id="BHGK01000001">
    <property type="protein sequence ID" value="GCA68089.1"/>
    <property type="molecule type" value="Genomic_DNA"/>
</dbReference>
<accession>A0A391PE20</accession>
<keyword evidence="3" id="KW-1185">Reference proteome</keyword>
<gene>
    <name evidence="2" type="ORF">KGMB01110_25250</name>
</gene>
<feature type="region of interest" description="Disordered" evidence="1">
    <location>
        <begin position="35"/>
        <end position="69"/>
    </location>
</feature>
<name>A0A391PE20_9FIRM</name>
<feature type="compositionally biased region" description="Basic and acidic residues" evidence="1">
    <location>
        <begin position="35"/>
        <end position="46"/>
    </location>
</feature>
<organism evidence="2 3">
    <name type="scientific">Mediterraneibacter butyricigenes</name>
    <dbReference type="NCBI Taxonomy" id="2316025"/>
    <lineage>
        <taxon>Bacteria</taxon>
        <taxon>Bacillati</taxon>
        <taxon>Bacillota</taxon>
        <taxon>Clostridia</taxon>
        <taxon>Lachnospirales</taxon>
        <taxon>Lachnospiraceae</taxon>
        <taxon>Mediterraneibacter</taxon>
    </lineage>
</organism>
<protein>
    <submittedName>
        <fullName evidence="2">Uncharacterized protein</fullName>
    </submittedName>
</protein>
<sequence length="210" mass="23895">MEIKIISEFGKNSFEVTASDARRIIGLAMELHRDEEDSAVKNRKAEPAPVPKPEAMPEEPEEPVKEAEPVELDLSQLRQTKKASRVENLFGSDWKGEHKEEKPEQKREVDPGIEAEYVKGFIIAKCEKCGKIKGYCTKEYTNAHTCECGHETFFHDMKQLYLDCKCGSHFKYQTNLQTSEFSYKCINCGAEVDLKLNSRRTAYTTIGGAY</sequence>
<dbReference type="RefSeq" id="WP_119298747.1">
    <property type="nucleotide sequence ID" value="NZ_BHGK01000001.1"/>
</dbReference>
<reference evidence="3" key="1">
    <citation type="submission" date="2018-09" db="EMBL/GenBank/DDBJ databases">
        <title>Draft Genome Sequence of Mediterraneibacter sp. KCTC 15684.</title>
        <authorList>
            <person name="Kim J.S."/>
            <person name="Han K.I."/>
            <person name="Suh M.K."/>
            <person name="Lee K.C."/>
            <person name="Eom M.K."/>
            <person name="Lee J.H."/>
            <person name="Park S.H."/>
            <person name="Kang S.W."/>
            <person name="Park J.E."/>
            <person name="Oh B.S."/>
            <person name="Yu S.Y."/>
            <person name="Choi S.H."/>
            <person name="Lee D.H."/>
            <person name="Yoon H."/>
            <person name="Kim B."/>
            <person name="Yang S.J."/>
            <person name="Lee J.S."/>
        </authorList>
    </citation>
    <scope>NUCLEOTIDE SEQUENCE [LARGE SCALE GENOMIC DNA]</scope>
    <source>
        <strain evidence="3">KCTC 15684</strain>
    </source>
</reference>
<comment type="caution">
    <text evidence="2">The sequence shown here is derived from an EMBL/GenBank/DDBJ whole genome shotgun (WGS) entry which is preliminary data.</text>
</comment>
<evidence type="ECO:0000313" key="2">
    <source>
        <dbReference type="EMBL" id="GCA68089.1"/>
    </source>
</evidence>